<feature type="signal peptide" evidence="1">
    <location>
        <begin position="1"/>
        <end position="22"/>
    </location>
</feature>
<organism evidence="2 3">
    <name type="scientific">Duncaniella dubosii</name>
    <dbReference type="NCBI Taxonomy" id="2518971"/>
    <lineage>
        <taxon>Bacteria</taxon>
        <taxon>Pseudomonadati</taxon>
        <taxon>Bacteroidota</taxon>
        <taxon>Bacteroidia</taxon>
        <taxon>Bacteroidales</taxon>
        <taxon>Muribaculaceae</taxon>
        <taxon>Duncaniella</taxon>
    </lineage>
</organism>
<gene>
    <name evidence="2" type="ORF">E7747_05940</name>
</gene>
<keyword evidence="3" id="KW-1185">Reference proteome</keyword>
<evidence type="ECO:0000313" key="2">
    <source>
        <dbReference type="EMBL" id="QCD41868.1"/>
    </source>
</evidence>
<proteinExistence type="predicted"/>
<dbReference type="AlphaFoldDB" id="A0A4V1D359"/>
<evidence type="ECO:0000256" key="1">
    <source>
        <dbReference type="SAM" id="SignalP"/>
    </source>
</evidence>
<sequence length="309" mass="33777">MKKYLLSLGVLISAALSLTSCLGSGSGEQKYTFSYGPSDCFNRVVDNETGTTYIGLNPIYNIVFNMTSATADIDISNLRFSAANSGVTLRLPSLPLKQDIKDAFYTASGMDLSPVGQTSSFVFDVFNFRAYPFRMPPVYIINYTVNDRYDVTVYPTLPTYIGSVSATNLAPEEGKNPVFNLTPDNEAYYQLLINPENMTAMFHVANAKFADGMSRYSFATKGLPVELTADGYRVVTEAGKEYNIYSPQTVSSDTATPIPGCSISDIRVNAILSTGASISFTCDLGDMGKYSVNAVLRYLPYNTEETDKQ</sequence>
<evidence type="ECO:0000313" key="3">
    <source>
        <dbReference type="Proteomes" id="UP000297149"/>
    </source>
</evidence>
<dbReference type="EMBL" id="CP039396">
    <property type="protein sequence ID" value="QCD41868.1"/>
    <property type="molecule type" value="Genomic_DNA"/>
</dbReference>
<dbReference type="Proteomes" id="UP000297149">
    <property type="component" value="Chromosome"/>
</dbReference>
<dbReference type="RefSeq" id="WP_123613706.1">
    <property type="nucleotide sequence ID" value="NZ_CAXHQF010000134.1"/>
</dbReference>
<feature type="chain" id="PRO_5020689742" description="DUF1735 domain-containing protein" evidence="1">
    <location>
        <begin position="23"/>
        <end position="309"/>
    </location>
</feature>
<reference evidence="3" key="1">
    <citation type="submission" date="2019-02" db="EMBL/GenBank/DDBJ databases">
        <title>Isolation and identification of novel species under the genus Muribaculum.</title>
        <authorList>
            <person name="Miyake S."/>
            <person name="Ding Y."/>
            <person name="Low A."/>
            <person name="Soh M."/>
            <person name="Seedorf H."/>
        </authorList>
    </citation>
    <scope>NUCLEOTIDE SEQUENCE [LARGE SCALE GENOMIC DNA]</scope>
    <source>
        <strain evidence="3">H5</strain>
    </source>
</reference>
<dbReference type="KEGG" id="ddb:E7747_05940"/>
<dbReference type="PROSITE" id="PS51257">
    <property type="entry name" value="PROKAR_LIPOPROTEIN"/>
    <property type="match status" value="1"/>
</dbReference>
<keyword evidence="1" id="KW-0732">Signal</keyword>
<evidence type="ECO:0008006" key="4">
    <source>
        <dbReference type="Google" id="ProtNLM"/>
    </source>
</evidence>
<name>A0A4V1D359_9BACT</name>
<accession>A0A4V1D359</accession>
<protein>
    <recommendedName>
        <fullName evidence="4">DUF1735 domain-containing protein</fullName>
    </recommendedName>
</protein>